<sequence>MPDIIETLKQRIDEAEHSDDVVVVLTQLAPLLVEDPSSKDRYDLLVDAFHALQTLTSEWVLEGEHVILTYLLDYLEQDSYGTSVQQSTTRQLRECLEAWIAQYADRESVALRERILSDLLLRFQARPSLALCWTFAHIGYREEQVVTTLWNYSSLHADDTGEAALVTLTALGVPLAERPRLLEALHAKMRRQVTHPLLIALHRLADPTSFDVLRETCFSPHHPGQINIAKGTSWFALHVLTHITDINTDDEDLQNRVWTFIAERYTLDPQSMLHPLNLGSGIAPHCDSRQVIPTVLTWIGQATDKEKLQHALPTLPYLLEECVCPRQLTSWQQEQMEGAIPVLREVACQDTHSTGRYATREMHMKEAAWGTLLCMGHEEALGWFEEAVSKETNPYMRGKLCDLFACFSLNPLPPGVLTSILEHYDAPLSDTTGEVAGSISVRLGAVKVAQSAASKEAFEALLACGLTMNGNALLASVNALSEVARSLARRGELTWVTEQLVRTIMQHSRPTSRLAAARALDTLAGEQELPAALLLPLVDILLSHNNRDPFERSILLSTFALPQVLPDALLPQVKQWAQERDDALALHSFSLLAERGLLLTEQALLSRLELPSDIPEGTATPILPRPDWRAHVVGLLYLSHPEMFTSRVADLIKTLPLSSAAQLFGKLRVITDARRHQPLPTPLADALIERVGQRQTRAGAELDLIRMAASLIPEDLALQRWDRSWQDWLPEARATMADALGTLQDISGPAATNRVQLLQFLISDGHYGVRRAAYRGLQKCASPLLQEWCWTWATSPQRMLRLRAAEAWAWLLPEGEQGKISTMLFHLLATDPEPEVREAAMRTHQERRKRWWAQWYLPRMMQVLQQQTASSAEVLAAWPYAKALERVGDDTTIRTLRTALLDQELPTHLRHWCQLTLKTMSEGWEQAMKHWPQPATQWTGSLEKGHGFLVFISAKRKISVEYAVWRDDPESPAGVASWGGTFQTENALDLSLDTPLLRMEDGRQGKIFIETTNGPGGSNRFVGQGTFPH</sequence>
<dbReference type="SUPFAM" id="SSF48371">
    <property type="entry name" value="ARM repeat"/>
    <property type="match status" value="1"/>
</dbReference>
<dbReference type="RefSeq" id="WP_220211376.1">
    <property type="nucleotide sequence ID" value="NZ_BNJK01000003.1"/>
</dbReference>
<evidence type="ECO:0000313" key="1">
    <source>
        <dbReference type="EMBL" id="GHP00794.1"/>
    </source>
</evidence>
<dbReference type="Gene3D" id="1.25.10.10">
    <property type="entry name" value="Leucine-rich Repeat Variant"/>
    <property type="match status" value="1"/>
</dbReference>
<accession>A0A8J3N9H5</accession>
<dbReference type="Proteomes" id="UP000597444">
    <property type="component" value="Unassembled WGS sequence"/>
</dbReference>
<dbReference type="InterPro" id="IPR016024">
    <property type="entry name" value="ARM-type_fold"/>
</dbReference>
<organism evidence="1 2">
    <name type="scientific">Reticulibacter mediterranei</name>
    <dbReference type="NCBI Taxonomy" id="2778369"/>
    <lineage>
        <taxon>Bacteria</taxon>
        <taxon>Bacillati</taxon>
        <taxon>Chloroflexota</taxon>
        <taxon>Ktedonobacteria</taxon>
        <taxon>Ktedonobacterales</taxon>
        <taxon>Reticulibacteraceae</taxon>
        <taxon>Reticulibacter</taxon>
    </lineage>
</organism>
<name>A0A8J3N9H5_9CHLR</name>
<evidence type="ECO:0000313" key="2">
    <source>
        <dbReference type="Proteomes" id="UP000597444"/>
    </source>
</evidence>
<reference evidence="1" key="1">
    <citation type="submission" date="2020-10" db="EMBL/GenBank/DDBJ databases">
        <title>Taxonomic study of unclassified bacteria belonging to the class Ktedonobacteria.</title>
        <authorList>
            <person name="Yabe S."/>
            <person name="Wang C.M."/>
            <person name="Zheng Y."/>
            <person name="Sakai Y."/>
            <person name="Cavaletti L."/>
            <person name="Monciardini P."/>
            <person name="Donadio S."/>
        </authorList>
    </citation>
    <scope>NUCLEOTIDE SEQUENCE</scope>
    <source>
        <strain evidence="1">ID150040</strain>
    </source>
</reference>
<dbReference type="EMBL" id="BNJK01000003">
    <property type="protein sequence ID" value="GHP00794.1"/>
    <property type="molecule type" value="Genomic_DNA"/>
</dbReference>
<dbReference type="InterPro" id="IPR011989">
    <property type="entry name" value="ARM-like"/>
</dbReference>
<protein>
    <submittedName>
        <fullName evidence="1">Uncharacterized protein</fullName>
    </submittedName>
</protein>
<keyword evidence="2" id="KW-1185">Reference proteome</keyword>
<gene>
    <name evidence="1" type="ORF">KSF_108410</name>
</gene>
<comment type="caution">
    <text evidence="1">The sequence shown here is derived from an EMBL/GenBank/DDBJ whole genome shotgun (WGS) entry which is preliminary data.</text>
</comment>
<dbReference type="AlphaFoldDB" id="A0A8J3N9H5"/>
<proteinExistence type="predicted"/>